<comment type="caution">
    <text evidence="1">The sequence shown here is derived from an EMBL/GenBank/DDBJ whole genome shotgun (WGS) entry which is preliminary data.</text>
</comment>
<organism evidence="1 2">
    <name type="scientific">Persea americana</name>
    <name type="common">Avocado</name>
    <dbReference type="NCBI Taxonomy" id="3435"/>
    <lineage>
        <taxon>Eukaryota</taxon>
        <taxon>Viridiplantae</taxon>
        <taxon>Streptophyta</taxon>
        <taxon>Embryophyta</taxon>
        <taxon>Tracheophyta</taxon>
        <taxon>Spermatophyta</taxon>
        <taxon>Magnoliopsida</taxon>
        <taxon>Magnoliidae</taxon>
        <taxon>Laurales</taxon>
        <taxon>Lauraceae</taxon>
        <taxon>Persea</taxon>
    </lineage>
</organism>
<protein>
    <submittedName>
        <fullName evidence="1">Uncharacterized protein</fullName>
    </submittedName>
</protein>
<keyword evidence="2" id="KW-1185">Reference proteome</keyword>
<evidence type="ECO:0000313" key="2">
    <source>
        <dbReference type="Proteomes" id="UP001234297"/>
    </source>
</evidence>
<proteinExistence type="predicted"/>
<accession>A0ACC2K8W1</accession>
<dbReference type="Proteomes" id="UP001234297">
    <property type="component" value="Chromosome 4"/>
</dbReference>
<sequence>MLSKSSRSSSFKPKGSSRRKHWCKDSGPMVVKPPSATNLVMGQVKILKRGEKLDPSSPSEELQSNSGCDMAVKEDYFTIENERFVVDDDDPPVLCFTGRLGPDPSSLPIPSFTSLWKKNKGVSSCSCSSEGIGHVATKDPRHLLGLDILS</sequence>
<name>A0ACC2K8W1_PERAE</name>
<gene>
    <name evidence="1" type="ORF">MRB53_013761</name>
</gene>
<dbReference type="EMBL" id="CM056812">
    <property type="protein sequence ID" value="KAJ8617575.1"/>
    <property type="molecule type" value="Genomic_DNA"/>
</dbReference>
<evidence type="ECO:0000313" key="1">
    <source>
        <dbReference type="EMBL" id="KAJ8617575.1"/>
    </source>
</evidence>
<reference evidence="1 2" key="1">
    <citation type="journal article" date="2022" name="Hortic Res">
        <title>A haplotype resolved chromosomal level avocado genome allows analysis of novel avocado genes.</title>
        <authorList>
            <person name="Nath O."/>
            <person name="Fletcher S.J."/>
            <person name="Hayward A."/>
            <person name="Shaw L.M."/>
            <person name="Masouleh A.K."/>
            <person name="Furtado A."/>
            <person name="Henry R.J."/>
            <person name="Mitter N."/>
        </authorList>
    </citation>
    <scope>NUCLEOTIDE SEQUENCE [LARGE SCALE GENOMIC DNA]</scope>
    <source>
        <strain evidence="2">cv. Hass</strain>
    </source>
</reference>